<dbReference type="CDD" id="cd06261">
    <property type="entry name" value="TM_PBP2"/>
    <property type="match status" value="1"/>
</dbReference>
<feature type="domain" description="ABC transmembrane type-1" evidence="8">
    <location>
        <begin position="327"/>
        <end position="533"/>
    </location>
</feature>
<dbReference type="PANTHER" id="PTHR30183:SF2">
    <property type="entry name" value="IRON UTILIZATION PROTEIN"/>
    <property type="match status" value="1"/>
</dbReference>
<evidence type="ECO:0000259" key="8">
    <source>
        <dbReference type="PROSITE" id="PS50928"/>
    </source>
</evidence>
<comment type="caution">
    <text evidence="9">The sequence shown here is derived from an EMBL/GenBank/DDBJ whole genome shotgun (WGS) entry which is preliminary data.</text>
</comment>
<dbReference type="PROSITE" id="PS50928">
    <property type="entry name" value="ABC_TM1"/>
    <property type="match status" value="2"/>
</dbReference>
<sequence length="545" mass="59835">MEIKSLLWRAVLLGMALLTALPILAVFGYVFVPAPDVWQHLRETVLTDYLLNTLWLVLGVGFGVLLLGLPAAWLNSMCEFPGRRLFEWALLLPMAMPAYIIAYTYTGMLDFSGPVQTLLRELTGWGYGDYYFPNVRSLGGAITMLSLVLFPYVYLLARAAFLEQSICVLEVSRTLGSNQWQSFLRVALPLARPAIITGLSLALMETLADFGTVQYFGVSTFTTGIFRTWFGLGDHAAASQLAALLMSFVFVLILLERWSRSRARYHHTSSKYSRIPKFRLRGWTAFAAVLVCALPLLLGFLIPVGQLLHWSIKGASKGLDSDFINLVWHSLMLASLAAVFALLLALILGYGKRLNNDPLVNIASRIAAMGYAIPGTVIAIGVMIPFAWADTQLNHLSKQFFDSNVGLLLSGTLFTLLFAYNVRFLAVSLQTVEAGLGKIKPTLDNAGRSLGLSPLGVLQRLHLPLMKGTLLTAILLVFVDVLKELPATLILRPFNFNTLAVRAYELASDERLAEAGLPSLMIVAAGIIPVILLSRSISKSRAGEH</sequence>
<feature type="transmembrane region" description="Helical" evidence="7">
    <location>
        <begin position="512"/>
        <end position="533"/>
    </location>
</feature>
<evidence type="ECO:0000256" key="3">
    <source>
        <dbReference type="ARBA" id="ARBA00022475"/>
    </source>
</evidence>
<dbReference type="Pfam" id="PF00528">
    <property type="entry name" value="BPD_transp_1"/>
    <property type="match status" value="1"/>
</dbReference>
<evidence type="ECO:0000256" key="5">
    <source>
        <dbReference type="ARBA" id="ARBA00022989"/>
    </source>
</evidence>
<dbReference type="GO" id="GO:0055085">
    <property type="term" value="P:transmembrane transport"/>
    <property type="evidence" value="ECO:0007669"/>
    <property type="project" value="InterPro"/>
</dbReference>
<feature type="transmembrane region" description="Helical" evidence="7">
    <location>
        <begin position="138"/>
        <end position="161"/>
    </location>
</feature>
<evidence type="ECO:0000256" key="1">
    <source>
        <dbReference type="ARBA" id="ARBA00004651"/>
    </source>
</evidence>
<feature type="transmembrane region" description="Helical" evidence="7">
    <location>
        <begin position="85"/>
        <end position="105"/>
    </location>
</feature>
<dbReference type="GO" id="GO:0005886">
    <property type="term" value="C:plasma membrane"/>
    <property type="evidence" value="ECO:0007669"/>
    <property type="project" value="UniProtKB-SubCell"/>
</dbReference>
<feature type="transmembrane region" description="Helical" evidence="7">
    <location>
        <begin position="283"/>
        <end position="306"/>
    </location>
</feature>
<evidence type="ECO:0000256" key="4">
    <source>
        <dbReference type="ARBA" id="ARBA00022692"/>
    </source>
</evidence>
<dbReference type="Gene3D" id="1.10.3720.10">
    <property type="entry name" value="MetI-like"/>
    <property type="match status" value="2"/>
</dbReference>
<evidence type="ECO:0000256" key="6">
    <source>
        <dbReference type="ARBA" id="ARBA00023136"/>
    </source>
</evidence>
<dbReference type="AlphaFoldDB" id="A0A1Y1QT90"/>
<feature type="transmembrane region" description="Helical" evidence="7">
    <location>
        <begin position="362"/>
        <end position="388"/>
    </location>
</feature>
<name>A0A1Y1QT90_9GAMM</name>
<dbReference type="InterPro" id="IPR000515">
    <property type="entry name" value="MetI-like"/>
</dbReference>
<evidence type="ECO:0000256" key="7">
    <source>
        <dbReference type="RuleBase" id="RU363032"/>
    </source>
</evidence>
<feature type="transmembrane region" description="Helical" evidence="7">
    <location>
        <begin position="236"/>
        <end position="255"/>
    </location>
</feature>
<feature type="transmembrane region" description="Helical" evidence="7">
    <location>
        <begin position="182"/>
        <end position="204"/>
    </location>
</feature>
<feature type="transmembrane region" description="Helical" evidence="7">
    <location>
        <begin position="470"/>
        <end position="492"/>
    </location>
</feature>
<dbReference type="STRING" id="1123401.GCA_000621325_00903"/>
<dbReference type="SUPFAM" id="SSF161098">
    <property type="entry name" value="MetI-like"/>
    <property type="match status" value="2"/>
</dbReference>
<dbReference type="Proteomes" id="UP000192491">
    <property type="component" value="Unassembled WGS sequence"/>
</dbReference>
<evidence type="ECO:0000313" key="9">
    <source>
        <dbReference type="EMBL" id="OQX13296.1"/>
    </source>
</evidence>
<dbReference type="FunFam" id="1.10.3720.10:FF:000088">
    <property type="entry name" value="Iron(III) ABC transporter, permease protein"/>
    <property type="match status" value="1"/>
</dbReference>
<keyword evidence="3" id="KW-1003">Cell membrane</keyword>
<accession>A0A1Y1QT90</accession>
<gene>
    <name evidence="9" type="ORF">BWK73_12425</name>
</gene>
<protein>
    <submittedName>
        <fullName evidence="9">Iron ABC transporter permease</fullName>
    </submittedName>
</protein>
<keyword evidence="4 7" id="KW-0812">Transmembrane</keyword>
<feature type="transmembrane region" description="Helical" evidence="7">
    <location>
        <begin position="326"/>
        <end position="350"/>
    </location>
</feature>
<feature type="transmembrane region" description="Helical" evidence="7">
    <location>
        <begin position="7"/>
        <end position="32"/>
    </location>
</feature>
<dbReference type="EMBL" id="MTEJ01000049">
    <property type="protein sequence ID" value="OQX13296.1"/>
    <property type="molecule type" value="Genomic_DNA"/>
</dbReference>
<keyword evidence="6 7" id="KW-0472">Membrane</keyword>
<comment type="similarity">
    <text evidence="7">Belongs to the binding-protein-dependent transport system permease family.</text>
</comment>
<comment type="subcellular location">
    <subcellularLocation>
        <location evidence="1 7">Cell membrane</location>
        <topology evidence="1 7">Multi-pass membrane protein</topology>
    </subcellularLocation>
</comment>
<feature type="domain" description="ABC transmembrane type-1" evidence="8">
    <location>
        <begin position="50"/>
        <end position="254"/>
    </location>
</feature>
<feature type="transmembrane region" description="Helical" evidence="7">
    <location>
        <begin position="52"/>
        <end position="73"/>
    </location>
</feature>
<keyword evidence="5 7" id="KW-1133">Transmembrane helix</keyword>
<proteinExistence type="inferred from homology"/>
<dbReference type="PANTHER" id="PTHR30183">
    <property type="entry name" value="MOLYBDENUM TRANSPORT SYSTEM PERMEASE PROTEIN MODB"/>
    <property type="match status" value="1"/>
</dbReference>
<feature type="transmembrane region" description="Helical" evidence="7">
    <location>
        <begin position="400"/>
        <end position="420"/>
    </location>
</feature>
<organism evidence="9 10">
    <name type="scientific">Thiothrix lacustris</name>
    <dbReference type="NCBI Taxonomy" id="525917"/>
    <lineage>
        <taxon>Bacteria</taxon>
        <taxon>Pseudomonadati</taxon>
        <taxon>Pseudomonadota</taxon>
        <taxon>Gammaproteobacteria</taxon>
        <taxon>Thiotrichales</taxon>
        <taxon>Thiotrichaceae</taxon>
        <taxon>Thiothrix</taxon>
    </lineage>
</organism>
<reference evidence="9 10" key="1">
    <citation type="submission" date="2017-01" db="EMBL/GenBank/DDBJ databases">
        <title>Novel large sulfur bacteria in the metagenomes of groundwater-fed chemosynthetic microbial mats in the Lake Huron basin.</title>
        <authorList>
            <person name="Sharrar A.M."/>
            <person name="Flood B.E."/>
            <person name="Bailey J.V."/>
            <person name="Jones D.S."/>
            <person name="Biddanda B."/>
            <person name="Ruberg S.A."/>
            <person name="Marcus D.N."/>
            <person name="Dick G.J."/>
        </authorList>
    </citation>
    <scope>NUCLEOTIDE SEQUENCE [LARGE SCALE GENOMIC DNA]</scope>
    <source>
        <strain evidence="9">A8</strain>
    </source>
</reference>
<keyword evidence="2 7" id="KW-0813">Transport</keyword>
<evidence type="ECO:0000313" key="10">
    <source>
        <dbReference type="Proteomes" id="UP000192491"/>
    </source>
</evidence>
<dbReference type="InterPro" id="IPR035906">
    <property type="entry name" value="MetI-like_sf"/>
</dbReference>
<evidence type="ECO:0000256" key="2">
    <source>
        <dbReference type="ARBA" id="ARBA00022448"/>
    </source>
</evidence>